<dbReference type="Gene3D" id="3.30.750.24">
    <property type="entry name" value="STAS domain"/>
    <property type="match status" value="1"/>
</dbReference>
<dbReference type="SUPFAM" id="SSF52091">
    <property type="entry name" value="SpoIIaa-like"/>
    <property type="match status" value="1"/>
</dbReference>
<protein>
    <submittedName>
        <fullName evidence="2">STAS domain-containing protein</fullName>
    </submittedName>
</protein>
<organism evidence="2 3">
    <name type="scientific">Flagellimonas chongwuensis</name>
    <dbReference type="NCBI Taxonomy" id="2697365"/>
    <lineage>
        <taxon>Bacteria</taxon>
        <taxon>Pseudomonadati</taxon>
        <taxon>Bacteroidota</taxon>
        <taxon>Flavobacteriia</taxon>
        <taxon>Flavobacteriales</taxon>
        <taxon>Flavobacteriaceae</taxon>
        <taxon>Flagellimonas</taxon>
    </lineage>
</organism>
<gene>
    <name evidence="2" type="ORF">GUA46_13790</name>
</gene>
<reference evidence="2 3" key="1">
    <citation type="submission" date="2020-01" db="EMBL/GenBank/DDBJ databases">
        <title>Draft Genome Analysis of Muricauda sp. HICW Isolated from coastal seawater of PR China.</title>
        <authorList>
            <person name="Chen M.-X."/>
        </authorList>
    </citation>
    <scope>NUCLEOTIDE SEQUENCE [LARGE SCALE GENOMIC DNA]</scope>
    <source>
        <strain evidence="2 3">HICW</strain>
    </source>
</reference>
<dbReference type="InterPro" id="IPR002645">
    <property type="entry name" value="STAS_dom"/>
</dbReference>
<accession>A0A850NQ27</accession>
<sequence length="100" mass="11276">MALQITECAGMFSVHGNLYSSNIIILERHMSRFINTKNKVVLNLGRVGQLDETAAHMLQQMHKRAMKIKAHFTIIGQENANILSVMSQTKTSNILSHDRV</sequence>
<evidence type="ECO:0000313" key="2">
    <source>
        <dbReference type="EMBL" id="NVN19417.1"/>
    </source>
</evidence>
<dbReference type="Proteomes" id="UP000558089">
    <property type="component" value="Unassembled WGS sequence"/>
</dbReference>
<dbReference type="PROSITE" id="PS50801">
    <property type="entry name" value="STAS"/>
    <property type="match status" value="1"/>
</dbReference>
<dbReference type="RefSeq" id="WP_176620978.1">
    <property type="nucleotide sequence ID" value="NZ_WYET01000007.1"/>
</dbReference>
<keyword evidence="3" id="KW-1185">Reference proteome</keyword>
<dbReference type="Pfam" id="PF01740">
    <property type="entry name" value="STAS"/>
    <property type="match status" value="1"/>
</dbReference>
<evidence type="ECO:0000259" key="1">
    <source>
        <dbReference type="PROSITE" id="PS50801"/>
    </source>
</evidence>
<dbReference type="EMBL" id="WYET01000007">
    <property type="protein sequence ID" value="NVN19417.1"/>
    <property type="molecule type" value="Genomic_DNA"/>
</dbReference>
<dbReference type="InterPro" id="IPR036513">
    <property type="entry name" value="STAS_dom_sf"/>
</dbReference>
<evidence type="ECO:0000313" key="3">
    <source>
        <dbReference type="Proteomes" id="UP000558089"/>
    </source>
</evidence>
<proteinExistence type="predicted"/>
<dbReference type="AlphaFoldDB" id="A0A850NQ27"/>
<comment type="caution">
    <text evidence="2">The sequence shown here is derived from an EMBL/GenBank/DDBJ whole genome shotgun (WGS) entry which is preliminary data.</text>
</comment>
<name>A0A850NQ27_9FLAO</name>
<feature type="domain" description="STAS" evidence="1">
    <location>
        <begin position="1"/>
        <end position="100"/>
    </location>
</feature>